<evidence type="ECO:0000313" key="1">
    <source>
        <dbReference type="EMBL" id="ORY09257.1"/>
    </source>
</evidence>
<dbReference type="AlphaFoldDB" id="A0A1Y1ZGX9"/>
<sequence>MNNINKDNTNNNQSFSLITEIEKKYDFLNTDFSNNSYDSEKYETKNKKSEIDNSENENAMLYRKNTNKCNNEDVELANSILNNNNNNNDKNNDIYHSKEKEIEMKISNETEKTKKIYEEKSIINKDQISHSNNLYSNKHEENDFLKFVDEVLNSDYYNSKLNVKNDDINDTNINCINNMNPENMNKKIEINESKEKEKVNLVINKNEHEKSKNYENTEKSTKIYKNKNENIENNEDSKTMRIKKVTTMKLLETEILTIK</sequence>
<accession>A0A1Y1ZGX9</accession>
<gene>
    <name evidence="1" type="ORF">LY90DRAFT_202518</name>
</gene>
<evidence type="ECO:0000313" key="2">
    <source>
        <dbReference type="Proteomes" id="UP000193920"/>
    </source>
</evidence>
<organism evidence="1 2">
    <name type="scientific">Neocallimastix californiae</name>
    <dbReference type="NCBI Taxonomy" id="1754190"/>
    <lineage>
        <taxon>Eukaryota</taxon>
        <taxon>Fungi</taxon>
        <taxon>Fungi incertae sedis</taxon>
        <taxon>Chytridiomycota</taxon>
        <taxon>Chytridiomycota incertae sedis</taxon>
        <taxon>Neocallimastigomycetes</taxon>
        <taxon>Neocallimastigales</taxon>
        <taxon>Neocallimastigaceae</taxon>
        <taxon>Neocallimastix</taxon>
    </lineage>
</organism>
<dbReference type="Proteomes" id="UP000193920">
    <property type="component" value="Unassembled WGS sequence"/>
</dbReference>
<comment type="caution">
    <text evidence="1">The sequence shown here is derived from an EMBL/GenBank/DDBJ whole genome shotgun (WGS) entry which is preliminary data.</text>
</comment>
<dbReference type="EMBL" id="MCOG01000410">
    <property type="protein sequence ID" value="ORY09257.1"/>
    <property type="molecule type" value="Genomic_DNA"/>
</dbReference>
<reference evidence="1 2" key="1">
    <citation type="submission" date="2016-08" db="EMBL/GenBank/DDBJ databases">
        <title>A Parts List for Fungal Cellulosomes Revealed by Comparative Genomics.</title>
        <authorList>
            <consortium name="DOE Joint Genome Institute"/>
            <person name="Haitjema C.H."/>
            <person name="Gilmore S.P."/>
            <person name="Henske J.K."/>
            <person name="Solomon K.V."/>
            <person name="De Groot R."/>
            <person name="Kuo A."/>
            <person name="Mondo S.J."/>
            <person name="Salamov A.A."/>
            <person name="Labutti K."/>
            <person name="Zhao Z."/>
            <person name="Chiniquy J."/>
            <person name="Barry K."/>
            <person name="Brewer H.M."/>
            <person name="Purvine S.O."/>
            <person name="Wright A.T."/>
            <person name="Boxma B."/>
            <person name="Van Alen T."/>
            <person name="Hackstein J.H."/>
            <person name="Baker S.E."/>
            <person name="Grigoriev I.V."/>
            <person name="O'Malley M.A."/>
        </authorList>
    </citation>
    <scope>NUCLEOTIDE SEQUENCE [LARGE SCALE GENOMIC DNA]</scope>
    <source>
        <strain evidence="1 2">G1</strain>
    </source>
</reference>
<proteinExistence type="predicted"/>
<keyword evidence="2" id="KW-1185">Reference proteome</keyword>
<protein>
    <submittedName>
        <fullName evidence="1">Uncharacterized protein</fullName>
    </submittedName>
</protein>
<name>A0A1Y1ZGX9_9FUNG</name>